<name>A0ABR5CT11_9HYPH</name>
<feature type="region of interest" description="Disordered" evidence="1">
    <location>
        <begin position="68"/>
        <end position="96"/>
    </location>
</feature>
<dbReference type="RefSeq" id="WP_045020485.1">
    <property type="nucleotide sequence ID" value="NZ_JWJH01000009.1"/>
</dbReference>
<evidence type="ECO:0000313" key="3">
    <source>
        <dbReference type="Proteomes" id="UP000052068"/>
    </source>
</evidence>
<evidence type="ECO:0000313" key="2">
    <source>
        <dbReference type="EMBL" id="KJF67732.1"/>
    </source>
</evidence>
<organism evidence="2 3">
    <name type="scientific">Rhizobium nepotum 39/7</name>
    <dbReference type="NCBI Taxonomy" id="1368418"/>
    <lineage>
        <taxon>Bacteria</taxon>
        <taxon>Pseudomonadati</taxon>
        <taxon>Pseudomonadota</taxon>
        <taxon>Alphaproteobacteria</taxon>
        <taxon>Hyphomicrobiales</taxon>
        <taxon>Rhizobiaceae</taxon>
        <taxon>Rhizobium/Agrobacterium group</taxon>
        <taxon>Rhizobium</taxon>
    </lineage>
</organism>
<evidence type="ECO:0000256" key="1">
    <source>
        <dbReference type="SAM" id="MobiDB-lite"/>
    </source>
</evidence>
<accession>A0ABR5CT11</accession>
<dbReference type="EMBL" id="JWJH01000009">
    <property type="protein sequence ID" value="KJF67732.1"/>
    <property type="molecule type" value="Genomic_DNA"/>
</dbReference>
<comment type="caution">
    <text evidence="2">The sequence shown here is derived from an EMBL/GenBank/DDBJ whole genome shotgun (WGS) entry which is preliminary data.</text>
</comment>
<keyword evidence="3" id="KW-1185">Reference proteome</keyword>
<gene>
    <name evidence="2" type="ORF">RS75_11625</name>
</gene>
<reference evidence="2 3" key="1">
    <citation type="submission" date="2015-03" db="EMBL/GenBank/DDBJ databases">
        <title>Draft Genome Sequences of Agrobacterium nepotum Strain 39/7T (= CFBP 7436T = LMG 26435T) and Agrobacterium sp. Strain KFB 330 (= CFBP 8308 = LMG 28674).</title>
        <authorList>
            <person name="Kuzmanovic N."/>
            <person name="Pulawska J."/>
            <person name="Obradovic A."/>
        </authorList>
    </citation>
    <scope>NUCLEOTIDE SEQUENCE [LARGE SCALE GENOMIC DNA]</scope>
    <source>
        <strain evidence="2 3">39/7</strain>
    </source>
</reference>
<dbReference type="Proteomes" id="UP000052068">
    <property type="component" value="Unassembled WGS sequence"/>
</dbReference>
<proteinExistence type="predicted"/>
<protein>
    <submittedName>
        <fullName evidence="2">Cold-shock protein</fullName>
    </submittedName>
</protein>
<sequence>MRKNLYRSGDAIFLKPGVLKGDQPKGPGRVVSALPETQGAVRYRVRFQHENFERNIALDEIDVAASSSSRPVEVEGSSSRDAGTSWINSNTIKIRK</sequence>